<dbReference type="PANTHER" id="PTHR11802:SF3">
    <property type="entry name" value="RETINOID-INDUCIBLE SERINE CARBOXYPEPTIDASE"/>
    <property type="match status" value="1"/>
</dbReference>
<accession>A0ABD6Q1T4</accession>
<keyword evidence="2" id="KW-0645">Protease</keyword>
<dbReference type="GO" id="GO:0006508">
    <property type="term" value="P:proteolysis"/>
    <property type="evidence" value="ECO:0007669"/>
    <property type="project" value="UniProtKB-KW"/>
</dbReference>
<dbReference type="Proteomes" id="UP000183667">
    <property type="component" value="Unassembled WGS sequence"/>
</dbReference>
<organism evidence="7 8">
    <name type="scientific">Burkholderia ubonensis</name>
    <dbReference type="NCBI Taxonomy" id="101571"/>
    <lineage>
        <taxon>Bacteria</taxon>
        <taxon>Pseudomonadati</taxon>
        <taxon>Pseudomonadota</taxon>
        <taxon>Betaproteobacteria</taxon>
        <taxon>Burkholderiales</taxon>
        <taxon>Burkholderiaceae</taxon>
        <taxon>Burkholderia</taxon>
        <taxon>Burkholderia cepacia complex</taxon>
    </lineage>
</organism>
<evidence type="ECO:0000256" key="3">
    <source>
        <dbReference type="ARBA" id="ARBA00022729"/>
    </source>
</evidence>
<dbReference type="GO" id="GO:0004180">
    <property type="term" value="F:carboxypeptidase activity"/>
    <property type="evidence" value="ECO:0007669"/>
    <property type="project" value="UniProtKB-KW"/>
</dbReference>
<evidence type="ECO:0000256" key="4">
    <source>
        <dbReference type="ARBA" id="ARBA00022801"/>
    </source>
</evidence>
<comment type="caution">
    <text evidence="7">The sequence shown here is derived from an EMBL/GenBank/DDBJ whole genome shotgun (WGS) entry which is preliminary data.</text>
</comment>
<dbReference type="InterPro" id="IPR029058">
    <property type="entry name" value="AB_hydrolase_fold"/>
</dbReference>
<dbReference type="PANTHER" id="PTHR11802">
    <property type="entry name" value="SERINE PROTEASE FAMILY S10 SERINE CARBOXYPEPTIDASE"/>
    <property type="match status" value="1"/>
</dbReference>
<dbReference type="RefSeq" id="WP_071767732.1">
    <property type="nucleotide sequence ID" value="NZ_MEAU01000024.1"/>
</dbReference>
<name>A0ABD6Q1T4_9BURK</name>
<dbReference type="Gene3D" id="3.40.50.1820">
    <property type="entry name" value="alpha/beta hydrolase"/>
    <property type="match status" value="1"/>
</dbReference>
<dbReference type="AlphaFoldDB" id="A0ABD6Q1T4"/>
<proteinExistence type="predicted"/>
<evidence type="ECO:0000256" key="6">
    <source>
        <dbReference type="SAM" id="MobiDB-lite"/>
    </source>
</evidence>
<keyword evidence="4" id="KW-0378">Hydrolase</keyword>
<keyword evidence="1" id="KW-0121">Carboxypeptidase</keyword>
<dbReference type="SUPFAM" id="SSF53474">
    <property type="entry name" value="alpha/beta-Hydrolases"/>
    <property type="match status" value="1"/>
</dbReference>
<dbReference type="InterPro" id="IPR001563">
    <property type="entry name" value="Peptidase_S10"/>
</dbReference>
<evidence type="ECO:0000313" key="7">
    <source>
        <dbReference type="EMBL" id="OJA46028.1"/>
    </source>
</evidence>
<keyword evidence="5" id="KW-0325">Glycoprotein</keyword>
<evidence type="ECO:0000256" key="1">
    <source>
        <dbReference type="ARBA" id="ARBA00022645"/>
    </source>
</evidence>
<protein>
    <submittedName>
        <fullName evidence="7">Peptidase S1</fullName>
    </submittedName>
</protein>
<evidence type="ECO:0000256" key="5">
    <source>
        <dbReference type="ARBA" id="ARBA00023180"/>
    </source>
</evidence>
<gene>
    <name evidence="7" type="ORF">BGV66_17875</name>
</gene>
<evidence type="ECO:0000256" key="2">
    <source>
        <dbReference type="ARBA" id="ARBA00022670"/>
    </source>
</evidence>
<sequence length="562" mass="60678">MGNDSASSGGVYPLHHGDHNSHAVPPTVNPVALSRGRDQPFFDPVAYGNGPDDSVTDTTEAAAVTHHAVTIGGRRIAYTATAGHLVTVDPSSSLPDAKIFYVAFTEDGQKEEARPVTFFYNGGPGSSAVFVLLGSFAPRRIKTSMPDFTPPAPFQMEDNPDSLLDRSDLVFINPVGTGYSAAVAPHKNRDFWGVDQDANSLKQFIKRYLTKNNRWNSPKYLFGESYGTARSCVLAYKLHEDGVDLNGITLQSSILDYRQAGNPVGVLPTAAADAWYHQRLGVSPAPTDLGAFVEEVAQFARTDYLNALRKLPHPDPAVVRKLADYTGIDTATLLSWRLNIAGADARGNSLFLTTLLRARGLALGEYDGRVTGIETGIAGKIDPNSGGNDPTMTAVSGVYTAMWNSYLNEQLKFTSNSSFTDLNDQAFQNWDFSHIDPTGAQQGVDAQGNVILYTAGDLAAVMALNVDLKVLSANGFYDFVTPFYQTVLDLQQMPLEDATVRQNLSARFYPSGHMVYLDGGSRTALKHDLAAMYDRTVADTGAQLRIRALQAKKAAPEAAGHA</sequence>
<keyword evidence="3" id="KW-0732">Signal</keyword>
<feature type="region of interest" description="Disordered" evidence="6">
    <location>
        <begin position="1"/>
        <end position="35"/>
    </location>
</feature>
<dbReference type="EMBL" id="MEAU01000024">
    <property type="protein sequence ID" value="OJA46028.1"/>
    <property type="molecule type" value="Genomic_DNA"/>
</dbReference>
<dbReference type="Pfam" id="PF00450">
    <property type="entry name" value="Peptidase_S10"/>
    <property type="match status" value="1"/>
</dbReference>
<reference evidence="8" key="1">
    <citation type="submission" date="2016-08" db="EMBL/GenBank/DDBJ databases">
        <title>Population biology and virulence potential of Burkholderia ubonensis.</title>
        <authorList>
            <person name="Price E.P."/>
            <person name="Currie B.J."/>
            <person name="Wagner D.M."/>
        </authorList>
    </citation>
    <scope>NUCLEOTIDE SEQUENCE [LARGE SCALE GENOMIC DNA]</scope>
    <source>
        <strain evidence="8">MSMB0103</strain>
    </source>
</reference>
<evidence type="ECO:0000313" key="8">
    <source>
        <dbReference type="Proteomes" id="UP000183667"/>
    </source>
</evidence>